<gene>
    <name evidence="2" type="ORF">AWB69_03294</name>
</gene>
<reference evidence="2 3" key="1">
    <citation type="submission" date="2016-01" db="EMBL/GenBank/DDBJ databases">
        <authorList>
            <person name="Oliw E.H."/>
        </authorList>
    </citation>
    <scope>NUCLEOTIDE SEQUENCE [LARGE SCALE GENOMIC DNA]</scope>
    <source>
        <strain evidence="2">LMG 27134</strain>
    </source>
</reference>
<feature type="transmembrane region" description="Helical" evidence="1">
    <location>
        <begin position="31"/>
        <end position="50"/>
    </location>
</feature>
<dbReference type="Proteomes" id="UP000054683">
    <property type="component" value="Unassembled WGS sequence"/>
</dbReference>
<accession>A0A158GT38</accession>
<dbReference type="InterPro" id="IPR031325">
    <property type="entry name" value="RHS_repeat"/>
</dbReference>
<name>A0A158GT38_9BURK</name>
<keyword evidence="1" id="KW-0472">Membrane</keyword>
<evidence type="ECO:0000256" key="1">
    <source>
        <dbReference type="SAM" id="Phobius"/>
    </source>
</evidence>
<dbReference type="AlphaFoldDB" id="A0A158GT38"/>
<dbReference type="Gene3D" id="2.180.10.10">
    <property type="entry name" value="RHS repeat-associated core"/>
    <property type="match status" value="1"/>
</dbReference>
<dbReference type="NCBIfam" id="TIGR01643">
    <property type="entry name" value="YD_repeat_2x"/>
    <property type="match status" value="1"/>
</dbReference>
<keyword evidence="1" id="KW-1133">Transmembrane helix</keyword>
<evidence type="ECO:0000313" key="3">
    <source>
        <dbReference type="Proteomes" id="UP000054683"/>
    </source>
</evidence>
<dbReference type="Pfam" id="PF05593">
    <property type="entry name" value="RHS_repeat"/>
    <property type="match status" value="1"/>
</dbReference>
<proteinExistence type="predicted"/>
<organism evidence="2 3">
    <name type="scientific">Caballeronia udeis</name>
    <dbReference type="NCBI Taxonomy" id="1232866"/>
    <lineage>
        <taxon>Bacteria</taxon>
        <taxon>Pseudomonadati</taxon>
        <taxon>Pseudomonadota</taxon>
        <taxon>Betaproteobacteria</taxon>
        <taxon>Burkholderiales</taxon>
        <taxon>Burkholderiaceae</taxon>
        <taxon>Caballeronia</taxon>
    </lineage>
</organism>
<dbReference type="EMBL" id="FCOK02000019">
    <property type="protein sequence ID" value="SAL35245.1"/>
    <property type="molecule type" value="Genomic_DNA"/>
</dbReference>
<protein>
    <submittedName>
        <fullName evidence="2">RHS Repeat protein</fullName>
    </submittedName>
</protein>
<keyword evidence="1" id="KW-0812">Transmembrane</keyword>
<evidence type="ECO:0000313" key="2">
    <source>
        <dbReference type="EMBL" id="SAL35245.1"/>
    </source>
</evidence>
<dbReference type="InterPro" id="IPR006530">
    <property type="entry name" value="YD"/>
</dbReference>
<sequence>MSMSRGSEKVWQGKELNAGRCRLRRAGIRQVAGFVVSIASLSFAAAAFSASDVTYTYDALGRLTKATYNDGLKSKTIDYYYDAAGNRSIVKSSMTT</sequence>